<comment type="similarity">
    <text evidence="1">Belongs to the peptidase C56 family.</text>
</comment>
<reference evidence="3 4" key="1">
    <citation type="submission" date="2022-12" db="EMBL/GenBank/DDBJ databases">
        <title>Chromosome-level genome of Tegillarca granosa.</title>
        <authorList>
            <person name="Kim J."/>
        </authorList>
    </citation>
    <scope>NUCLEOTIDE SEQUENCE [LARGE SCALE GENOMIC DNA]</scope>
    <source>
        <strain evidence="3">Teg-2019</strain>
        <tissue evidence="3">Adductor muscle</tissue>
    </source>
</reference>
<dbReference type="EMBL" id="JARBDR010000440">
    <property type="protein sequence ID" value="KAJ8312870.1"/>
    <property type="molecule type" value="Genomic_DNA"/>
</dbReference>
<dbReference type="SUPFAM" id="SSF52317">
    <property type="entry name" value="Class I glutamine amidotransferase-like"/>
    <property type="match status" value="1"/>
</dbReference>
<name>A0ABQ9FB59_TEGGR</name>
<keyword evidence="4" id="KW-1185">Reference proteome</keyword>
<dbReference type="CDD" id="cd03134">
    <property type="entry name" value="GATase1_PfpI_like"/>
    <property type="match status" value="1"/>
</dbReference>
<dbReference type="PANTHER" id="PTHR42733:SF13">
    <property type="entry name" value="DJ-1_PFPI DOMAIN-CONTAINING PROTEIN"/>
    <property type="match status" value="1"/>
</dbReference>
<dbReference type="Gene3D" id="3.40.50.880">
    <property type="match status" value="2"/>
</dbReference>
<sequence>MTSKRIGILTEFNYEDLELWYPYYRLREEGYETFTIGPEKDKTYNSKHGYPCKAEEGIDNVNHKNMYESGKVVASICHGAWMFCSAKILKGKRITCFVAIKDDVENAGALYEDSPVVVDGNMITSRLPKDLPEFCKAIISKLKE</sequence>
<dbReference type="Pfam" id="PF01965">
    <property type="entry name" value="DJ-1_PfpI"/>
    <property type="match status" value="1"/>
</dbReference>
<evidence type="ECO:0000256" key="1">
    <source>
        <dbReference type="ARBA" id="ARBA00008542"/>
    </source>
</evidence>
<proteinExistence type="inferred from homology"/>
<feature type="domain" description="DJ-1/PfpI" evidence="2">
    <location>
        <begin position="64"/>
        <end position="140"/>
    </location>
</feature>
<comment type="caution">
    <text evidence="3">The sequence shown here is derived from an EMBL/GenBank/DDBJ whole genome shotgun (WGS) entry which is preliminary data.</text>
</comment>
<accession>A0ABQ9FB59</accession>
<dbReference type="Proteomes" id="UP001217089">
    <property type="component" value="Unassembled WGS sequence"/>
</dbReference>
<dbReference type="InterPro" id="IPR029062">
    <property type="entry name" value="Class_I_gatase-like"/>
</dbReference>
<gene>
    <name evidence="3" type="ORF">KUTeg_010243</name>
</gene>
<evidence type="ECO:0000259" key="2">
    <source>
        <dbReference type="Pfam" id="PF01965"/>
    </source>
</evidence>
<evidence type="ECO:0000313" key="3">
    <source>
        <dbReference type="EMBL" id="KAJ8312870.1"/>
    </source>
</evidence>
<protein>
    <recommendedName>
        <fullName evidence="2">DJ-1/PfpI domain-containing protein</fullName>
    </recommendedName>
</protein>
<organism evidence="3 4">
    <name type="scientific">Tegillarca granosa</name>
    <name type="common">Malaysian cockle</name>
    <name type="synonym">Anadara granosa</name>
    <dbReference type="NCBI Taxonomy" id="220873"/>
    <lineage>
        <taxon>Eukaryota</taxon>
        <taxon>Metazoa</taxon>
        <taxon>Spiralia</taxon>
        <taxon>Lophotrochozoa</taxon>
        <taxon>Mollusca</taxon>
        <taxon>Bivalvia</taxon>
        <taxon>Autobranchia</taxon>
        <taxon>Pteriomorphia</taxon>
        <taxon>Arcoida</taxon>
        <taxon>Arcoidea</taxon>
        <taxon>Arcidae</taxon>
        <taxon>Tegillarca</taxon>
    </lineage>
</organism>
<dbReference type="InterPro" id="IPR006286">
    <property type="entry name" value="C56_PfpI-like"/>
</dbReference>
<dbReference type="PANTHER" id="PTHR42733">
    <property type="entry name" value="DJ-1 PROTEIN"/>
    <property type="match status" value="1"/>
</dbReference>
<evidence type="ECO:0000313" key="4">
    <source>
        <dbReference type="Proteomes" id="UP001217089"/>
    </source>
</evidence>
<dbReference type="InterPro" id="IPR002818">
    <property type="entry name" value="DJ-1/PfpI"/>
</dbReference>